<name>A0A167WJX0_CORFA</name>
<gene>
    <name evidence="1" type="ORF">ISF_04594</name>
</gene>
<dbReference type="OrthoDB" id="4870109at2759"/>
<comment type="caution">
    <text evidence="1">The sequence shown here is derived from an EMBL/GenBank/DDBJ whole genome shotgun (WGS) entry which is preliminary data.</text>
</comment>
<dbReference type="AlphaFoldDB" id="A0A167WJX0"/>
<accession>A0A167WJX0</accession>
<organism evidence="1 2">
    <name type="scientific">Cordyceps fumosorosea (strain ARSEF 2679)</name>
    <name type="common">Isaria fumosorosea</name>
    <dbReference type="NCBI Taxonomy" id="1081104"/>
    <lineage>
        <taxon>Eukaryota</taxon>
        <taxon>Fungi</taxon>
        <taxon>Dikarya</taxon>
        <taxon>Ascomycota</taxon>
        <taxon>Pezizomycotina</taxon>
        <taxon>Sordariomycetes</taxon>
        <taxon>Hypocreomycetidae</taxon>
        <taxon>Hypocreales</taxon>
        <taxon>Cordycipitaceae</taxon>
        <taxon>Cordyceps</taxon>
    </lineage>
</organism>
<dbReference type="EMBL" id="AZHB01000010">
    <property type="protein sequence ID" value="OAA63885.1"/>
    <property type="molecule type" value="Genomic_DNA"/>
</dbReference>
<protein>
    <submittedName>
        <fullName evidence="1">Uncharacterized protein</fullName>
    </submittedName>
</protein>
<dbReference type="GeneID" id="30020886"/>
<evidence type="ECO:0000313" key="2">
    <source>
        <dbReference type="Proteomes" id="UP000076744"/>
    </source>
</evidence>
<proteinExistence type="predicted"/>
<dbReference type="Proteomes" id="UP000076744">
    <property type="component" value="Unassembled WGS sequence"/>
</dbReference>
<keyword evidence="2" id="KW-1185">Reference proteome</keyword>
<reference evidence="1 2" key="1">
    <citation type="journal article" date="2016" name="Genome Biol. Evol.">
        <title>Divergent and convergent evolution of fungal pathogenicity.</title>
        <authorList>
            <person name="Shang Y."/>
            <person name="Xiao G."/>
            <person name="Zheng P."/>
            <person name="Cen K."/>
            <person name="Zhan S."/>
            <person name="Wang C."/>
        </authorList>
    </citation>
    <scope>NUCLEOTIDE SEQUENCE [LARGE SCALE GENOMIC DNA]</scope>
    <source>
        <strain evidence="1 2">ARSEF 2679</strain>
    </source>
</reference>
<evidence type="ECO:0000313" key="1">
    <source>
        <dbReference type="EMBL" id="OAA63885.1"/>
    </source>
</evidence>
<dbReference type="RefSeq" id="XP_018704534.1">
    <property type="nucleotide sequence ID" value="XM_018848200.1"/>
</dbReference>
<sequence length="287" mass="32844">MLTTAHRPQPESPQGIQEKDELRNCMWDMIDRAGGYGEAFIRPIPPEQIRSWIDHFCALAYPRGNPDDYDLFGIYDPLEDPRCGMTDSMGILSMVVSYTERAYPFEKGNMMQDKTYWRYCSPNTKRLSSSTSDVHSWIVKRITEQCDPATAQKYTYLDVPRSSTLPHLSCFVHDDEILQDDGSLSNGELTAIMVLALRQSSDRTYRHATVIPLLVFSCSGRQVRIIQGCIDFRNYQFDVRCSEILDFNEGGIRGTDENLRRFYTLLGWVLGEPVGNIEQSQVPGSRR</sequence>